<evidence type="ECO:0000313" key="2">
    <source>
        <dbReference type="Proteomes" id="UP000295391"/>
    </source>
</evidence>
<comment type="caution">
    <text evidence="1">The sequence shown here is derived from an EMBL/GenBank/DDBJ whole genome shotgun (WGS) entry which is preliminary data.</text>
</comment>
<reference evidence="1 2" key="1">
    <citation type="submission" date="2019-03" db="EMBL/GenBank/DDBJ databases">
        <title>Genomic Encyclopedia of Type Strains, Phase III (KMG-III): the genomes of soil and plant-associated and newly described type strains.</title>
        <authorList>
            <person name="Whitman W."/>
        </authorList>
    </citation>
    <scope>NUCLEOTIDE SEQUENCE [LARGE SCALE GENOMIC DNA]</scope>
    <source>
        <strain evidence="1 2">CGMCC 1.7002</strain>
    </source>
</reference>
<dbReference type="RefSeq" id="WP_133572692.1">
    <property type="nucleotide sequence ID" value="NZ_SNYR01000002.1"/>
</dbReference>
<dbReference type="EMBL" id="SNYR01000002">
    <property type="protein sequence ID" value="TDQ64058.1"/>
    <property type="molecule type" value="Genomic_DNA"/>
</dbReference>
<dbReference type="Gene3D" id="3.10.450.50">
    <property type="match status" value="1"/>
</dbReference>
<gene>
    <name evidence="1" type="ORF">ATL17_2069</name>
</gene>
<keyword evidence="2" id="KW-1185">Reference proteome</keyword>
<accession>A0A4R6VKI7</accession>
<organism evidence="1 2">
    <name type="scientific">Maritalea mobilis</name>
    <dbReference type="NCBI Taxonomy" id="483324"/>
    <lineage>
        <taxon>Bacteria</taxon>
        <taxon>Pseudomonadati</taxon>
        <taxon>Pseudomonadota</taxon>
        <taxon>Alphaproteobacteria</taxon>
        <taxon>Hyphomicrobiales</taxon>
        <taxon>Devosiaceae</taxon>
        <taxon>Maritalea</taxon>
    </lineage>
</organism>
<dbReference type="AlphaFoldDB" id="A0A4R6VKI7"/>
<dbReference type="Pfam" id="PF12893">
    <property type="entry name" value="Lumazine_bd_2"/>
    <property type="match status" value="1"/>
</dbReference>
<dbReference type="SUPFAM" id="SSF54427">
    <property type="entry name" value="NTF2-like"/>
    <property type="match status" value="1"/>
</dbReference>
<name>A0A4R6VKI7_9HYPH</name>
<dbReference type="InterPro" id="IPR032710">
    <property type="entry name" value="NTF2-like_dom_sf"/>
</dbReference>
<evidence type="ECO:0000313" key="1">
    <source>
        <dbReference type="EMBL" id="TDQ64058.1"/>
    </source>
</evidence>
<dbReference type="OrthoDB" id="7451095at2"/>
<proteinExistence type="predicted"/>
<dbReference type="Proteomes" id="UP000295391">
    <property type="component" value="Unassembled WGS sequence"/>
</dbReference>
<sequence length="130" mass="14863">MSRTDLLFTAISTYLDAIYSCDVDKLDAVFHPSSTLFDADNGEIFVDPIASFRADVASRPSPASFNQKRYDEIITIDWLSPLSAMVKLRLRSRTSIFVDHLNFAWDEKRGWQIVAKIWHLEGECELETMA</sequence>
<dbReference type="InterPro" id="IPR039437">
    <property type="entry name" value="FrzH/put_lumazine-bd"/>
</dbReference>
<protein>
    <submittedName>
        <fullName evidence="1">Putative lumazine-binding protein</fullName>
    </submittedName>
</protein>